<evidence type="ECO:0000313" key="1">
    <source>
        <dbReference type="EMBL" id="KAD5508672.1"/>
    </source>
</evidence>
<dbReference type="AlphaFoldDB" id="A0A5N6P1C0"/>
<dbReference type="Gene3D" id="3.10.450.50">
    <property type="match status" value="1"/>
</dbReference>
<name>A0A5N6P1C0_9ASTR</name>
<dbReference type="OrthoDB" id="65445at2759"/>
<sequence length="300" mass="33408">MDQYKGSDVDKYRCFMSGEGEKNTTWKLGVPPNFDVVNKLFEEGRTKIWPPCSLEEQVQNLVKTWEMELFHKMKPQDFKTVDVTKLTVSVNGRKPLTPEDVAKMGGGYNMFLQTSLPENVRMYNPSEETVDTAHKLFTTTFPRGFAVEILQVYSGPPVIAYKFRHWGYMEGPFKGHSPTGELVEMFGVSTMELDENFKVVKVEFFYDRGELLAGLTKGADAGDSITGGGSSASSTNVRLNELEVLMDDYILKNTSKKGQDEEINNTSSSLAVAVMVGVGRKSLEIGDEMVDVDGSRTVEG</sequence>
<accession>A0A5N6P1C0</accession>
<organism evidence="1 2">
    <name type="scientific">Mikania micrantha</name>
    <name type="common">bitter vine</name>
    <dbReference type="NCBI Taxonomy" id="192012"/>
    <lineage>
        <taxon>Eukaryota</taxon>
        <taxon>Viridiplantae</taxon>
        <taxon>Streptophyta</taxon>
        <taxon>Embryophyta</taxon>
        <taxon>Tracheophyta</taxon>
        <taxon>Spermatophyta</taxon>
        <taxon>Magnoliopsida</taxon>
        <taxon>eudicotyledons</taxon>
        <taxon>Gunneridae</taxon>
        <taxon>Pentapetalae</taxon>
        <taxon>asterids</taxon>
        <taxon>campanulids</taxon>
        <taxon>Asterales</taxon>
        <taxon>Asteraceae</taxon>
        <taxon>Asteroideae</taxon>
        <taxon>Heliantheae alliance</taxon>
        <taxon>Eupatorieae</taxon>
        <taxon>Mikania</taxon>
    </lineage>
</organism>
<dbReference type="InterPro" id="IPR032710">
    <property type="entry name" value="NTF2-like_dom_sf"/>
</dbReference>
<evidence type="ECO:0008006" key="3">
    <source>
        <dbReference type="Google" id="ProtNLM"/>
    </source>
</evidence>
<reference evidence="1 2" key="1">
    <citation type="submission" date="2019-05" db="EMBL/GenBank/DDBJ databases">
        <title>Mikania micrantha, genome provides insights into the molecular mechanism of rapid growth.</title>
        <authorList>
            <person name="Liu B."/>
        </authorList>
    </citation>
    <scope>NUCLEOTIDE SEQUENCE [LARGE SCALE GENOMIC DNA]</scope>
    <source>
        <strain evidence="1">NLD-2019</strain>
        <tissue evidence="1">Leaf</tissue>
    </source>
</reference>
<dbReference type="Proteomes" id="UP000326396">
    <property type="component" value="Linkage Group LG16"/>
</dbReference>
<dbReference type="PANTHER" id="PTHR31723:SF10">
    <property type="entry name" value="PATHOGEN-RELATED PROTEIN"/>
    <property type="match status" value="1"/>
</dbReference>
<gene>
    <name evidence="1" type="ORF">E3N88_16375</name>
</gene>
<proteinExistence type="predicted"/>
<dbReference type="PANTHER" id="PTHR31723">
    <property type="entry name" value="PATHOGENESIS-RELATED FAMILY PROTEIN"/>
    <property type="match status" value="1"/>
</dbReference>
<evidence type="ECO:0000313" key="2">
    <source>
        <dbReference type="Proteomes" id="UP000326396"/>
    </source>
</evidence>
<dbReference type="SUPFAM" id="SSF54427">
    <property type="entry name" value="NTF2-like"/>
    <property type="match status" value="1"/>
</dbReference>
<keyword evidence="2" id="KW-1185">Reference proteome</keyword>
<dbReference type="EMBL" id="SZYD01000008">
    <property type="protein sequence ID" value="KAD5508672.1"/>
    <property type="molecule type" value="Genomic_DNA"/>
</dbReference>
<protein>
    <recommendedName>
        <fullName evidence="3">Pathogen-related protein</fullName>
    </recommendedName>
</protein>
<dbReference type="InterPro" id="IPR053218">
    <property type="entry name" value="Pathogen-related_defense"/>
</dbReference>
<comment type="caution">
    <text evidence="1">The sequence shown here is derived from an EMBL/GenBank/DDBJ whole genome shotgun (WGS) entry which is preliminary data.</text>
</comment>